<dbReference type="AlphaFoldDB" id="A0A4Z0A6K2"/>
<feature type="compositionally biased region" description="Polar residues" evidence="1">
    <location>
        <begin position="196"/>
        <end position="214"/>
    </location>
</feature>
<dbReference type="OrthoDB" id="1939598at2759"/>
<gene>
    <name evidence="2" type="ORF">EWM64_g2036</name>
</gene>
<sequence length="245" mass="26593">MSPPNLQGLNIVHPAQSSDQYISDDLLTLPHYPELSAQLDLWTNLSFETDEPLVHHKKDKDSEQSPASLDDLDREDEEEVAGPARAENHDNVVLGHPVHESRSSEPNKQQQQQPPFDLSAILATFGVDPYAIPASYQQPPPSAAPSLAQILALYPGHTNGFPGPLPPLIIPPSDPQPELDSQNLQPANKRARTRKASVSTSISADDTASPNTIAFPNGPEGSPNNSLTPAEDKRRRTRPRRPGSG</sequence>
<feature type="compositionally biased region" description="Pro residues" evidence="1">
    <location>
        <begin position="163"/>
        <end position="175"/>
    </location>
</feature>
<dbReference type="EMBL" id="SFCI01000155">
    <property type="protein sequence ID" value="TFY81977.1"/>
    <property type="molecule type" value="Genomic_DNA"/>
</dbReference>
<reference evidence="2 3" key="1">
    <citation type="submission" date="2019-02" db="EMBL/GenBank/DDBJ databases">
        <title>Genome sequencing of the rare red list fungi Hericium alpestre (H. flagellum).</title>
        <authorList>
            <person name="Buettner E."/>
            <person name="Kellner H."/>
        </authorList>
    </citation>
    <scope>NUCLEOTIDE SEQUENCE [LARGE SCALE GENOMIC DNA]</scope>
    <source>
        <strain evidence="2 3">DSM 108284</strain>
    </source>
</reference>
<evidence type="ECO:0000313" key="2">
    <source>
        <dbReference type="EMBL" id="TFY81977.1"/>
    </source>
</evidence>
<organism evidence="2 3">
    <name type="scientific">Hericium alpestre</name>
    <dbReference type="NCBI Taxonomy" id="135208"/>
    <lineage>
        <taxon>Eukaryota</taxon>
        <taxon>Fungi</taxon>
        <taxon>Dikarya</taxon>
        <taxon>Basidiomycota</taxon>
        <taxon>Agaricomycotina</taxon>
        <taxon>Agaricomycetes</taxon>
        <taxon>Russulales</taxon>
        <taxon>Hericiaceae</taxon>
        <taxon>Hericium</taxon>
    </lineage>
</organism>
<evidence type="ECO:0000256" key="1">
    <source>
        <dbReference type="SAM" id="MobiDB-lite"/>
    </source>
</evidence>
<evidence type="ECO:0000313" key="3">
    <source>
        <dbReference type="Proteomes" id="UP000298061"/>
    </source>
</evidence>
<keyword evidence="3" id="KW-1185">Reference proteome</keyword>
<comment type="caution">
    <text evidence="2">The sequence shown here is derived from an EMBL/GenBank/DDBJ whole genome shotgun (WGS) entry which is preliminary data.</text>
</comment>
<feature type="compositionally biased region" description="Acidic residues" evidence="1">
    <location>
        <begin position="70"/>
        <end position="80"/>
    </location>
</feature>
<dbReference type="Proteomes" id="UP000298061">
    <property type="component" value="Unassembled WGS sequence"/>
</dbReference>
<dbReference type="STRING" id="135208.A0A4Z0A6K2"/>
<protein>
    <submittedName>
        <fullName evidence="2">Uncharacterized protein</fullName>
    </submittedName>
</protein>
<accession>A0A4Z0A6K2</accession>
<feature type="region of interest" description="Disordered" evidence="1">
    <location>
        <begin position="154"/>
        <end position="245"/>
    </location>
</feature>
<name>A0A4Z0A6K2_9AGAM</name>
<feature type="compositionally biased region" description="Basic residues" evidence="1">
    <location>
        <begin position="235"/>
        <end position="245"/>
    </location>
</feature>
<feature type="region of interest" description="Disordered" evidence="1">
    <location>
        <begin position="52"/>
        <end position="120"/>
    </location>
</feature>
<proteinExistence type="predicted"/>